<reference evidence="1" key="1">
    <citation type="journal article" date="2015" name="Nat. Genet.">
        <title>The pineapple genome and the evolution of CAM photosynthesis.</title>
        <authorList>
            <person name="Ming R."/>
            <person name="VanBuren R."/>
            <person name="Wai C.M."/>
            <person name="Tang H."/>
            <person name="Schatz M.C."/>
            <person name="Bowers J.E."/>
            <person name="Lyons E."/>
            <person name="Wang M.L."/>
            <person name="Chen J."/>
            <person name="Biggers E."/>
            <person name="Zhang J."/>
            <person name="Huang L."/>
            <person name="Zhang L."/>
            <person name="Miao W."/>
            <person name="Zhang J."/>
            <person name="Ye Z."/>
            <person name="Miao C."/>
            <person name="Lin Z."/>
            <person name="Wang H."/>
            <person name="Zhou H."/>
            <person name="Yim W.C."/>
            <person name="Priest H.D."/>
            <person name="Zheng C."/>
            <person name="Woodhouse M."/>
            <person name="Edger P.P."/>
            <person name="Guyot R."/>
            <person name="Guo H.B."/>
            <person name="Guo H."/>
            <person name="Zheng G."/>
            <person name="Singh R."/>
            <person name="Sharma A."/>
            <person name="Min X."/>
            <person name="Zheng Y."/>
            <person name="Lee H."/>
            <person name="Gurtowski J."/>
            <person name="Sedlazeck F.J."/>
            <person name="Harkess A."/>
            <person name="McKain M.R."/>
            <person name="Liao Z."/>
            <person name="Fang J."/>
            <person name="Liu J."/>
            <person name="Zhang X."/>
            <person name="Zhang Q."/>
            <person name="Hu W."/>
            <person name="Qin Y."/>
            <person name="Wang K."/>
            <person name="Chen L.Y."/>
            <person name="Shirley N."/>
            <person name="Lin Y.R."/>
            <person name="Liu L.Y."/>
            <person name="Hernandez A.G."/>
            <person name="Wright C.L."/>
            <person name="Bulone V."/>
            <person name="Tuskan G.A."/>
            <person name="Heath K."/>
            <person name="Zee F."/>
            <person name="Moore P.H."/>
            <person name="Sunkar R."/>
            <person name="Leebens-Mack J.H."/>
            <person name="Mockler T."/>
            <person name="Bennetzen J.L."/>
            <person name="Freeling M."/>
            <person name="Sankoff D."/>
            <person name="Paterson A.H."/>
            <person name="Zhu X."/>
            <person name="Yang X."/>
            <person name="Smith J.A."/>
            <person name="Cushman J.C."/>
            <person name="Paull R.E."/>
            <person name="Yu Q."/>
        </authorList>
    </citation>
    <scope>NUCLEOTIDE SEQUENCE [LARGE SCALE GENOMIC DNA]</scope>
    <source>
        <strain evidence="1">cv. F153</strain>
    </source>
</reference>
<name>A0A6P5GKN7_ANACO</name>
<proteinExistence type="predicted"/>
<keyword evidence="1" id="KW-1185">Reference proteome</keyword>
<dbReference type="PANTHER" id="PTHR46922">
    <property type="entry name" value="DHHA1 DOMAIN PROTEIN"/>
    <property type="match status" value="1"/>
</dbReference>
<reference evidence="2" key="2">
    <citation type="submission" date="2025-08" db="UniProtKB">
        <authorList>
            <consortium name="RefSeq"/>
        </authorList>
    </citation>
    <scope>IDENTIFICATION</scope>
    <source>
        <tissue evidence="2">Leaf</tissue>
    </source>
</reference>
<evidence type="ECO:0000313" key="1">
    <source>
        <dbReference type="Proteomes" id="UP000515123"/>
    </source>
</evidence>
<dbReference type="OrthoDB" id="746891at2759"/>
<protein>
    <submittedName>
        <fullName evidence="2">Uncharacterized protein LOC109722844</fullName>
    </submittedName>
</protein>
<dbReference type="AlphaFoldDB" id="A0A6P5GKN7"/>
<organism evidence="1 2">
    <name type="scientific">Ananas comosus</name>
    <name type="common">Pineapple</name>
    <name type="synonym">Ananas ananas</name>
    <dbReference type="NCBI Taxonomy" id="4615"/>
    <lineage>
        <taxon>Eukaryota</taxon>
        <taxon>Viridiplantae</taxon>
        <taxon>Streptophyta</taxon>
        <taxon>Embryophyta</taxon>
        <taxon>Tracheophyta</taxon>
        <taxon>Spermatophyta</taxon>
        <taxon>Magnoliopsida</taxon>
        <taxon>Liliopsida</taxon>
        <taxon>Poales</taxon>
        <taxon>Bromeliaceae</taxon>
        <taxon>Bromelioideae</taxon>
        <taxon>Ananas</taxon>
    </lineage>
</organism>
<accession>A0A6P5GKN7</accession>
<dbReference type="GeneID" id="109722844"/>
<dbReference type="RefSeq" id="XP_020106593.1">
    <property type="nucleotide sequence ID" value="XM_020251004.1"/>
</dbReference>
<gene>
    <name evidence="2" type="primary">LOC109722844</name>
</gene>
<dbReference type="PANTHER" id="PTHR46922:SF3">
    <property type="entry name" value="HEAT SHOCK PROTEIN"/>
    <property type="match status" value="1"/>
</dbReference>
<sequence>MHRLLARASRRHQWRPFPAPLSPPSPPHLHYPRSFRSHAALEALLPHSGATAAASGGGGELSVRHLALYNYPSFSGAFAALFAHLYHSRLDLPFLALPFSSVDPLRVEDLKSGGFETCYLLDFIGPNSFSVDISRFIPRVIAFDHRKSTLARASQLGKCPDNLELRINTSKSSACAVYDYFLEKLNEATSPLDEFSSLLSEEDENRLSTVLRYIEDADLQQWKLPNAKEFNIGIRDERAKLNCITNPYVFKQLLGWDASKFIVKGDSYVSSRQDAANKLLKKPFTILLGRGLYGECLAIRADGYSDLSDEIGTELSRRSATAGLRPIGAVVFMQRGIFKMCLRSTDKATNTSEIAKAYGGGGNSSSSSFPLTMDEYNHWTSTNS</sequence>
<evidence type="ECO:0000313" key="2">
    <source>
        <dbReference type="RefSeq" id="XP_020106593.1"/>
    </source>
</evidence>
<dbReference type="Proteomes" id="UP000515123">
    <property type="component" value="Linkage group 17"/>
</dbReference>